<keyword evidence="2" id="KW-1185">Reference proteome</keyword>
<proteinExistence type="predicted"/>
<dbReference type="Proteomes" id="UP000436047">
    <property type="component" value="Unassembled WGS sequence"/>
</dbReference>
<reference evidence="1 2" key="1">
    <citation type="submission" date="2019-08" db="EMBL/GenBank/DDBJ databases">
        <title>In-depth cultivation of the pig gut microbiome towards novel bacterial diversity and tailored functional studies.</title>
        <authorList>
            <person name="Wylensek D."/>
            <person name="Hitch T.C.A."/>
            <person name="Clavel T."/>
        </authorList>
    </citation>
    <scope>NUCLEOTIDE SEQUENCE [LARGE SCALE GENOMIC DNA]</scope>
    <source>
        <strain evidence="1 2">WCA-389-WT-23B</strain>
    </source>
</reference>
<comment type="caution">
    <text evidence="1">The sequence shown here is derived from an EMBL/GenBank/DDBJ whole genome shotgun (WGS) entry which is preliminary data.</text>
</comment>
<name>A0A6N7W8I1_9FIRM</name>
<gene>
    <name evidence="1" type="ORF">FYJ45_22245</name>
</gene>
<organism evidence="1 2">
    <name type="scientific">Eisenbergiella porci</name>
    <dbReference type="NCBI Taxonomy" id="2652274"/>
    <lineage>
        <taxon>Bacteria</taxon>
        <taxon>Bacillati</taxon>
        <taxon>Bacillota</taxon>
        <taxon>Clostridia</taxon>
        <taxon>Lachnospirales</taxon>
        <taxon>Lachnospiraceae</taxon>
        <taxon>Eisenbergiella</taxon>
    </lineage>
</organism>
<dbReference type="AlphaFoldDB" id="A0A6N7W8I1"/>
<evidence type="ECO:0000313" key="2">
    <source>
        <dbReference type="Proteomes" id="UP000436047"/>
    </source>
</evidence>
<dbReference type="EMBL" id="VUMI01000049">
    <property type="protein sequence ID" value="MSS90872.1"/>
    <property type="molecule type" value="Genomic_DNA"/>
</dbReference>
<accession>A0A6N7W8I1</accession>
<evidence type="ECO:0000313" key="1">
    <source>
        <dbReference type="EMBL" id="MSS90872.1"/>
    </source>
</evidence>
<protein>
    <submittedName>
        <fullName evidence="1">Uncharacterized protein</fullName>
    </submittedName>
</protein>
<sequence length="88" mass="10211">MMQVWPAGGKVQTEQYGDRVSYILNCRVEGKYSPVVDKDGLVYQFEGFYLREKDGICLYASPDSPPDYRIIAVKPYQPLYMEVERIVH</sequence>